<evidence type="ECO:0000256" key="3">
    <source>
        <dbReference type="ARBA" id="ARBA00022737"/>
    </source>
</evidence>
<accession>A0A087U9R6</accession>
<feature type="compositionally biased region" description="Polar residues" evidence="6">
    <location>
        <begin position="317"/>
        <end position="328"/>
    </location>
</feature>
<evidence type="ECO:0000256" key="4">
    <source>
        <dbReference type="ARBA" id="ARBA00023157"/>
    </source>
</evidence>
<dbReference type="AlphaFoldDB" id="A0A087U9R6"/>
<feature type="non-terminal residue" evidence="8">
    <location>
        <position position="478"/>
    </location>
</feature>
<evidence type="ECO:0000259" key="7">
    <source>
        <dbReference type="PROSITE" id="PS50940"/>
    </source>
</evidence>
<protein>
    <recommendedName>
        <fullName evidence="7">Chitin-binding type-2 domain-containing protein</fullName>
    </recommendedName>
</protein>
<keyword evidence="5" id="KW-0325">Glycoprotein</keyword>
<dbReference type="OrthoDB" id="6432864at2759"/>
<evidence type="ECO:0000256" key="1">
    <source>
        <dbReference type="ARBA" id="ARBA00022669"/>
    </source>
</evidence>
<organism evidence="8 9">
    <name type="scientific">Stegodyphus mimosarum</name>
    <name type="common">African social velvet spider</name>
    <dbReference type="NCBI Taxonomy" id="407821"/>
    <lineage>
        <taxon>Eukaryota</taxon>
        <taxon>Metazoa</taxon>
        <taxon>Ecdysozoa</taxon>
        <taxon>Arthropoda</taxon>
        <taxon>Chelicerata</taxon>
        <taxon>Arachnida</taxon>
        <taxon>Araneae</taxon>
        <taxon>Araneomorphae</taxon>
        <taxon>Entelegynae</taxon>
        <taxon>Eresoidea</taxon>
        <taxon>Eresidae</taxon>
        <taxon>Stegodyphus</taxon>
    </lineage>
</organism>
<feature type="compositionally biased region" description="Low complexity" evidence="6">
    <location>
        <begin position="336"/>
        <end position="346"/>
    </location>
</feature>
<keyword evidence="2" id="KW-0732">Signal</keyword>
<feature type="compositionally biased region" description="Polar residues" evidence="6">
    <location>
        <begin position="298"/>
        <end position="309"/>
    </location>
</feature>
<dbReference type="EMBL" id="KK118872">
    <property type="protein sequence ID" value="KFM74105.1"/>
    <property type="molecule type" value="Genomic_DNA"/>
</dbReference>
<keyword evidence="9" id="KW-1185">Reference proteome</keyword>
<dbReference type="InterPro" id="IPR002557">
    <property type="entry name" value="Chitin-bd_dom"/>
</dbReference>
<dbReference type="PANTHER" id="PTHR23301:SF0">
    <property type="entry name" value="CHITIN-BINDING TYPE-2 DOMAIN-CONTAINING PROTEIN-RELATED"/>
    <property type="match status" value="1"/>
</dbReference>
<evidence type="ECO:0000313" key="9">
    <source>
        <dbReference type="Proteomes" id="UP000054359"/>
    </source>
</evidence>
<dbReference type="GO" id="GO:0008061">
    <property type="term" value="F:chitin binding"/>
    <property type="evidence" value="ECO:0007669"/>
    <property type="project" value="UniProtKB-KW"/>
</dbReference>
<gene>
    <name evidence="8" type="ORF">X975_07215</name>
</gene>
<reference evidence="8 9" key="1">
    <citation type="submission" date="2013-11" db="EMBL/GenBank/DDBJ databases">
        <title>Genome sequencing of Stegodyphus mimosarum.</title>
        <authorList>
            <person name="Bechsgaard J."/>
        </authorList>
    </citation>
    <scope>NUCLEOTIDE SEQUENCE [LARGE SCALE GENOMIC DNA]</scope>
</reference>
<feature type="region of interest" description="Disordered" evidence="6">
    <location>
        <begin position="287"/>
        <end position="417"/>
    </location>
</feature>
<proteinExistence type="predicted"/>
<evidence type="ECO:0000256" key="2">
    <source>
        <dbReference type="ARBA" id="ARBA00022729"/>
    </source>
</evidence>
<dbReference type="Gene3D" id="2.170.140.10">
    <property type="entry name" value="Chitin binding domain"/>
    <property type="match status" value="2"/>
</dbReference>
<feature type="domain" description="Chitin-binding type-2" evidence="7">
    <location>
        <begin position="161"/>
        <end position="216"/>
    </location>
</feature>
<feature type="compositionally biased region" description="Polar residues" evidence="6">
    <location>
        <begin position="240"/>
        <end position="259"/>
    </location>
</feature>
<feature type="domain" description="Chitin-binding type-2" evidence="7">
    <location>
        <begin position="84"/>
        <end position="139"/>
    </location>
</feature>
<name>A0A087U9R6_STEMI</name>
<keyword evidence="3" id="KW-0677">Repeat</keyword>
<keyword evidence="4" id="KW-1015">Disulfide bond</keyword>
<dbReference type="Pfam" id="PF01607">
    <property type="entry name" value="CBM_14"/>
    <property type="match status" value="2"/>
</dbReference>
<dbReference type="Proteomes" id="UP000054359">
    <property type="component" value="Unassembled WGS sequence"/>
</dbReference>
<dbReference type="InterPro" id="IPR036508">
    <property type="entry name" value="Chitin-bd_dom_sf"/>
</dbReference>
<dbReference type="SMART" id="SM00494">
    <property type="entry name" value="ChtBD2"/>
    <property type="match status" value="3"/>
</dbReference>
<dbReference type="OMA" id="CKPPSID"/>
<dbReference type="PROSITE" id="PS50940">
    <property type="entry name" value="CHIT_BIND_II"/>
    <property type="match status" value="2"/>
</dbReference>
<dbReference type="GO" id="GO:0005576">
    <property type="term" value="C:extracellular region"/>
    <property type="evidence" value="ECO:0007669"/>
    <property type="project" value="InterPro"/>
</dbReference>
<feature type="region of interest" description="Disordered" evidence="6">
    <location>
        <begin position="240"/>
        <end position="274"/>
    </location>
</feature>
<feature type="compositionally biased region" description="Polar residues" evidence="6">
    <location>
        <begin position="358"/>
        <end position="378"/>
    </location>
</feature>
<dbReference type="PANTHER" id="PTHR23301">
    <property type="entry name" value="CHITIN BINDING PERITROPHIN-A"/>
    <property type="match status" value="1"/>
</dbReference>
<dbReference type="STRING" id="407821.A0A087U9R6"/>
<evidence type="ECO:0000256" key="5">
    <source>
        <dbReference type="ARBA" id="ARBA00023180"/>
    </source>
</evidence>
<dbReference type="InterPro" id="IPR051940">
    <property type="entry name" value="Chitin_bind-dev_reg"/>
</dbReference>
<feature type="compositionally biased region" description="Low complexity" evidence="6">
    <location>
        <begin position="379"/>
        <end position="407"/>
    </location>
</feature>
<sequence>MNKITDIFSIECRPEYFKIKFIVSAIALICLTSVKGQNYYRYGHLNWFERKSGRHFNNIAQGFDAETLSEDYDDIAGRNWIRNSFRCPLPWGNFPDPDDCSRYYTCARSRASHQKCKRNMHFDVFRRTCLPRFVAICGSDKDKTTVTESPNWEITTPKDKVFICPKMFGSLPYADDCSKYYSCTFFIPSLKSCPKGELFDGIKKQCKPEGDVHCGNRPRPTSDTLDLTSPVTVPEASSAVTVTNNDGVSGTTPTASGTVSVRDEVSGSTPASYGTVTVIDKDKTSGTVTITDRDEASRSTPATSGTATINDKDEASRSTPVTSGTATVSDKDEASESPTSATAASPRISTILEKDKSTQSIVTDGQGTYSEISVSQEATTTSVIVTESSSREPSSTPEENISTTTPKPTGPPDTDCDEDDLDCIITETGDVSKWFTCPEAIGYHPHPSSNKLFIFCLNWQPSVKKCAHGLLFSKELRT</sequence>
<dbReference type="SUPFAM" id="SSF57625">
    <property type="entry name" value="Invertebrate chitin-binding proteins"/>
    <property type="match status" value="3"/>
</dbReference>
<keyword evidence="1" id="KW-0147">Chitin-binding</keyword>
<evidence type="ECO:0000256" key="6">
    <source>
        <dbReference type="SAM" id="MobiDB-lite"/>
    </source>
</evidence>
<evidence type="ECO:0000313" key="8">
    <source>
        <dbReference type="EMBL" id="KFM74105.1"/>
    </source>
</evidence>